<feature type="compositionally biased region" description="Low complexity" evidence="1">
    <location>
        <begin position="97"/>
        <end position="109"/>
    </location>
</feature>
<organism evidence="3">
    <name type="scientific">Pseudo-nitzschia australis</name>
    <dbReference type="NCBI Taxonomy" id="44445"/>
    <lineage>
        <taxon>Eukaryota</taxon>
        <taxon>Sar</taxon>
        <taxon>Stramenopiles</taxon>
        <taxon>Ochrophyta</taxon>
        <taxon>Bacillariophyta</taxon>
        <taxon>Bacillariophyceae</taxon>
        <taxon>Bacillariophycidae</taxon>
        <taxon>Bacillariales</taxon>
        <taxon>Bacillariaceae</taxon>
        <taxon>Pseudo-nitzschia</taxon>
    </lineage>
</organism>
<protein>
    <submittedName>
        <fullName evidence="3">Uncharacterized protein</fullName>
    </submittedName>
</protein>
<dbReference type="Gene3D" id="3.80.10.10">
    <property type="entry name" value="Ribonuclease Inhibitor"/>
    <property type="match status" value="1"/>
</dbReference>
<feature type="compositionally biased region" description="Polar residues" evidence="1">
    <location>
        <begin position="528"/>
        <end position="541"/>
    </location>
</feature>
<feature type="compositionally biased region" description="Polar residues" evidence="1">
    <location>
        <begin position="80"/>
        <end position="96"/>
    </location>
</feature>
<feature type="region of interest" description="Disordered" evidence="1">
    <location>
        <begin position="80"/>
        <end position="109"/>
    </location>
</feature>
<dbReference type="EMBL" id="HBIX01002500">
    <property type="protein sequence ID" value="CAE0709160.1"/>
    <property type="molecule type" value="Transcribed_RNA"/>
</dbReference>
<dbReference type="SUPFAM" id="SSF52047">
    <property type="entry name" value="RNI-like"/>
    <property type="match status" value="1"/>
</dbReference>
<accession>A0A6U9VVH4</accession>
<feature type="region of interest" description="Disordered" evidence="1">
    <location>
        <begin position="528"/>
        <end position="551"/>
    </location>
</feature>
<gene>
    <name evidence="2" type="ORF">PAUS00366_LOCUS1879</name>
    <name evidence="3" type="ORF">PAUS00366_LOCUS1880</name>
</gene>
<sequence>MSYFTKEQEAKAVDLILNECNFCRHYEYDVNDCNKNIGSRKNNSSNSETSMAYVERDKNGYVVALVDLGLHKATTFASARSDGTNTANGNPTRISQTAGTRAPTTTTTTTRHWRMPPAIGYLTHLKKLTVYHCKGLPREIFHLAASLQEIAFHFCDELDFDKDDFPRVEFESLHQLVDFRIHGRTASSSREAKRILPIPSLRNLPNLRYLYYRGPNHNHHHDHDYNNEDHSSNGDSNCNGQNEKGGGSNFHLVRDLLHPKARFKNSLEILEIERGNLTGTTVANLLSKVLPHYPKLQRLVFPNNRIASLAPILAAQRQFPTILPSVRLRCLNLLGNPVLDFDSDNRSDFDSSKSTTRMCSTYTGMEHNNENEIEMRMRRQLQPERTNLLRLLSLHEEMTSLGHGITESALCTTEILLALDRNDGGAVLLSERFRPIPLSAWPVVLERVNHRSGYYDSSDVLYHLLRRGPVLGIQKRRNYNYNHPTTLNYVENDRFAANDNSLALVPPSWTTAGSSSAAPVLRVTMHSTDTSIGTPADPTTTETRKRKISMP</sequence>
<evidence type="ECO:0000256" key="1">
    <source>
        <dbReference type="SAM" id="MobiDB-lite"/>
    </source>
</evidence>
<evidence type="ECO:0000313" key="2">
    <source>
        <dbReference type="EMBL" id="CAE0709159.1"/>
    </source>
</evidence>
<name>A0A6U9VVH4_9STRA</name>
<dbReference type="InterPro" id="IPR032675">
    <property type="entry name" value="LRR_dom_sf"/>
</dbReference>
<reference evidence="3" key="1">
    <citation type="submission" date="2021-01" db="EMBL/GenBank/DDBJ databases">
        <authorList>
            <person name="Corre E."/>
            <person name="Pelletier E."/>
            <person name="Niang G."/>
            <person name="Scheremetjew M."/>
            <person name="Finn R."/>
            <person name="Kale V."/>
            <person name="Holt S."/>
            <person name="Cochrane G."/>
            <person name="Meng A."/>
            <person name="Brown T."/>
            <person name="Cohen L."/>
        </authorList>
    </citation>
    <scope>NUCLEOTIDE SEQUENCE</scope>
    <source>
        <strain evidence="3">10249 10 AB</strain>
    </source>
</reference>
<feature type="region of interest" description="Disordered" evidence="1">
    <location>
        <begin position="220"/>
        <end position="245"/>
    </location>
</feature>
<feature type="compositionally biased region" description="Basic and acidic residues" evidence="1">
    <location>
        <begin position="221"/>
        <end position="232"/>
    </location>
</feature>
<dbReference type="EMBL" id="HBIX01002499">
    <property type="protein sequence ID" value="CAE0709159.1"/>
    <property type="molecule type" value="Transcribed_RNA"/>
</dbReference>
<dbReference type="AlphaFoldDB" id="A0A6U9VVH4"/>
<evidence type="ECO:0000313" key="3">
    <source>
        <dbReference type="EMBL" id="CAE0709160.1"/>
    </source>
</evidence>
<proteinExistence type="predicted"/>